<comment type="miscellaneous">
    <text evidence="7">This function is generally fulfilled by the C-terminal part of HisG, which is missing in some bacteria such as this one.</text>
</comment>
<comment type="subcellular location">
    <subcellularLocation>
        <location evidence="1 7">Cytoplasm</location>
    </subcellularLocation>
</comment>
<dbReference type="EMBL" id="MFSV01000074">
    <property type="protein sequence ID" value="OGI58519.1"/>
    <property type="molecule type" value="Genomic_DNA"/>
</dbReference>
<keyword evidence="7" id="KW-0028">Amino-acid biosynthesis</keyword>
<proteinExistence type="inferred from homology"/>
<feature type="binding site" evidence="8">
    <location>
        <begin position="83"/>
        <end position="85"/>
    </location>
    <ligand>
        <name>L-histidine</name>
        <dbReference type="ChEBI" id="CHEBI:57595"/>
    </ligand>
</feature>
<feature type="binding site" evidence="8">
    <location>
        <position position="130"/>
    </location>
    <ligand>
        <name>L-histidine</name>
        <dbReference type="ChEBI" id="CHEBI:57595"/>
    </ligand>
</feature>
<gene>
    <name evidence="7" type="primary">hisZ</name>
    <name evidence="10" type="ORF">A2V58_04570</name>
</gene>
<dbReference type="NCBIfam" id="NF009086">
    <property type="entry name" value="PRK12421.1"/>
    <property type="match status" value="1"/>
</dbReference>
<dbReference type="Pfam" id="PF13393">
    <property type="entry name" value="tRNA-synt_His"/>
    <property type="match status" value="1"/>
</dbReference>
<accession>A0A1F6UMB9</accession>
<keyword evidence="10" id="KW-0808">Transferase</keyword>
<dbReference type="CDD" id="cd00773">
    <property type="entry name" value="HisRS-like_core"/>
    <property type="match status" value="1"/>
</dbReference>
<dbReference type="Proteomes" id="UP000177950">
    <property type="component" value="Unassembled WGS sequence"/>
</dbReference>
<dbReference type="PIRSF" id="PIRSF001549">
    <property type="entry name" value="His-tRNA_synth"/>
    <property type="match status" value="1"/>
</dbReference>
<feature type="binding site" evidence="8">
    <location>
        <position position="273"/>
    </location>
    <ligand>
        <name>L-histidine</name>
        <dbReference type="ChEBI" id="CHEBI:57595"/>
    </ligand>
</feature>
<dbReference type="InterPro" id="IPR041715">
    <property type="entry name" value="HisRS-like_core"/>
</dbReference>
<evidence type="ECO:0000259" key="9">
    <source>
        <dbReference type="Pfam" id="PF13393"/>
    </source>
</evidence>
<dbReference type="InterPro" id="IPR004517">
    <property type="entry name" value="HisZ"/>
</dbReference>
<feature type="binding site" evidence="8">
    <location>
        <begin position="277"/>
        <end position="278"/>
    </location>
    <ligand>
        <name>L-histidine</name>
        <dbReference type="ChEBI" id="CHEBI:57595"/>
    </ligand>
</feature>
<dbReference type="NCBIfam" id="TIGR00443">
    <property type="entry name" value="hisZ_biosyn_reg"/>
    <property type="match status" value="1"/>
</dbReference>
<evidence type="ECO:0000256" key="5">
    <source>
        <dbReference type="ARBA" id="ARBA00022490"/>
    </source>
</evidence>
<evidence type="ECO:0000313" key="11">
    <source>
        <dbReference type="Proteomes" id="UP000177950"/>
    </source>
</evidence>
<evidence type="ECO:0000256" key="2">
    <source>
        <dbReference type="ARBA" id="ARBA00004667"/>
    </source>
</evidence>
<evidence type="ECO:0000313" key="10">
    <source>
        <dbReference type="EMBL" id="OGI58519.1"/>
    </source>
</evidence>
<name>A0A1F6UMB9_9PROT</name>
<evidence type="ECO:0000256" key="6">
    <source>
        <dbReference type="ARBA" id="ARBA00025246"/>
    </source>
</evidence>
<dbReference type="Gene3D" id="3.30.930.10">
    <property type="entry name" value="Bira Bifunctional Protein, Domain 2"/>
    <property type="match status" value="1"/>
</dbReference>
<evidence type="ECO:0000256" key="1">
    <source>
        <dbReference type="ARBA" id="ARBA00004496"/>
    </source>
</evidence>
<evidence type="ECO:0000256" key="8">
    <source>
        <dbReference type="PIRSR" id="PIRSR001549-1"/>
    </source>
</evidence>
<keyword evidence="7" id="KW-0368">Histidine biosynthesis</keyword>
<comment type="pathway">
    <text evidence="2 7">Amino-acid biosynthesis; L-histidine biosynthesis; L-histidine from 5-phospho-alpha-D-ribose 1-diphosphate: step 1/9.</text>
</comment>
<dbReference type="NCBIfam" id="NF008935">
    <property type="entry name" value="PRK12292.1-1"/>
    <property type="match status" value="1"/>
</dbReference>
<dbReference type="GO" id="GO:0005737">
    <property type="term" value="C:cytoplasm"/>
    <property type="evidence" value="ECO:0007669"/>
    <property type="project" value="UniProtKB-SubCell"/>
</dbReference>
<evidence type="ECO:0000256" key="4">
    <source>
        <dbReference type="ARBA" id="ARBA00020397"/>
    </source>
</evidence>
<evidence type="ECO:0000256" key="3">
    <source>
        <dbReference type="ARBA" id="ARBA00005539"/>
    </source>
</evidence>
<feature type="domain" description="Class II Histidinyl-tRNA synthetase (HisRS)-like catalytic core" evidence="9">
    <location>
        <begin position="12"/>
        <end position="323"/>
    </location>
</feature>
<organism evidence="10 11">
    <name type="scientific">Candidatus Muproteobacteria bacterium RBG_19FT_COMBO_61_10</name>
    <dbReference type="NCBI Taxonomy" id="1817761"/>
    <lineage>
        <taxon>Bacteria</taxon>
        <taxon>Pseudomonadati</taxon>
        <taxon>Pseudomonadota</taxon>
        <taxon>Candidatus Muproteobacteria</taxon>
    </lineage>
</organism>
<protein>
    <recommendedName>
        <fullName evidence="4 7">ATP phosphoribosyltransferase regulatory subunit</fullName>
    </recommendedName>
</protein>
<keyword evidence="5 7" id="KW-0963">Cytoplasm</keyword>
<reference evidence="10 11" key="1">
    <citation type="journal article" date="2016" name="Nat. Commun.">
        <title>Thousands of microbial genomes shed light on interconnected biogeochemical processes in an aquifer system.</title>
        <authorList>
            <person name="Anantharaman K."/>
            <person name="Brown C.T."/>
            <person name="Hug L.A."/>
            <person name="Sharon I."/>
            <person name="Castelle C.J."/>
            <person name="Probst A.J."/>
            <person name="Thomas B.C."/>
            <person name="Singh A."/>
            <person name="Wilkins M.J."/>
            <person name="Karaoz U."/>
            <person name="Brodie E.L."/>
            <person name="Williams K.H."/>
            <person name="Hubbard S.S."/>
            <person name="Banfield J.F."/>
        </authorList>
    </citation>
    <scope>NUCLEOTIDE SEQUENCE [LARGE SCALE GENOMIC DNA]</scope>
</reference>
<dbReference type="GO" id="GO:0016757">
    <property type="term" value="F:glycosyltransferase activity"/>
    <property type="evidence" value="ECO:0007669"/>
    <property type="project" value="UniProtKB-KW"/>
</dbReference>
<dbReference type="PANTHER" id="PTHR11476">
    <property type="entry name" value="HISTIDYL-TRNA SYNTHETASE"/>
    <property type="match status" value="1"/>
</dbReference>
<feature type="binding site" evidence="8">
    <location>
        <position position="126"/>
    </location>
    <ligand>
        <name>L-histidine</name>
        <dbReference type="ChEBI" id="CHEBI:57595"/>
    </ligand>
</feature>
<keyword evidence="10" id="KW-0328">Glycosyltransferase</keyword>
<dbReference type="InterPro" id="IPR045864">
    <property type="entry name" value="aa-tRNA-synth_II/BPL/LPL"/>
</dbReference>
<dbReference type="HAMAP" id="MF_00125">
    <property type="entry name" value="HisZ"/>
    <property type="match status" value="1"/>
</dbReference>
<dbReference type="SUPFAM" id="SSF55681">
    <property type="entry name" value="Class II aaRS and biotin synthetases"/>
    <property type="match status" value="1"/>
</dbReference>
<comment type="subunit">
    <text evidence="7">Heteromultimer composed of HisG and HisZ subunits.</text>
</comment>
<dbReference type="UniPathway" id="UPA00031">
    <property type="reaction ID" value="UER00006"/>
</dbReference>
<dbReference type="AlphaFoldDB" id="A0A1F6UMB9"/>
<dbReference type="GO" id="GO:0000105">
    <property type="term" value="P:L-histidine biosynthetic process"/>
    <property type="evidence" value="ECO:0007669"/>
    <property type="project" value="UniProtKB-UniRule"/>
</dbReference>
<comment type="caution">
    <text evidence="10">The sequence shown here is derived from an EMBL/GenBank/DDBJ whole genome shotgun (WGS) entry which is preliminary data.</text>
</comment>
<dbReference type="PANTHER" id="PTHR11476:SF7">
    <property type="entry name" value="HISTIDINE--TRNA LIGASE"/>
    <property type="match status" value="1"/>
</dbReference>
<comment type="similarity">
    <text evidence="3 7">Belongs to the class-II aminoacyl-tRNA synthetase family. HisZ subfamily.</text>
</comment>
<sequence>MSEKDRWLLPEGIEEILPLEAQRLEAMRRRLLDLFDSWGYELVMPPLIEYLESLLTGTGRDLDLQTFKLTDQLSGRLMGVRADMTPQAARIDAHYLKRSVPVRLCYVGSVLHTRPDEFAGSRELLQLGAELFGHPGPESDIEILRLMLTALQAIGIASPHLDLGHVGVFRRLAADAGLEGALESDLFEALQRKARPDVDALLAGSTLTAERKAMLAALTDLNGGAEVLAEARTRLAAAGAAVAQALDNLQAVADAVAASHPDLPLYFDLAELRGYRYYTGVVYSVFVSGHGQAVAQGGRYDGIGKAFGRERAATGFSADLRRLLKILPGDAPVRAGIHAPWSRDGVLRKEVERLRAAGERVVIGLPGVAVSASELGCDRELVQEKGVWRIKNT</sequence>
<dbReference type="InterPro" id="IPR004516">
    <property type="entry name" value="HisRS/HisZ"/>
</dbReference>
<evidence type="ECO:0000256" key="7">
    <source>
        <dbReference type="HAMAP-Rule" id="MF_00125"/>
    </source>
</evidence>
<comment type="function">
    <text evidence="6 7">Required for the first step of histidine biosynthesis. May allow the feedback regulation of ATP phosphoribosyltransferase activity by histidine.</text>
</comment>